<dbReference type="EMBL" id="CP043046">
    <property type="protein sequence ID" value="QEI05485.1"/>
    <property type="molecule type" value="Genomic_DNA"/>
</dbReference>
<evidence type="ECO:0000256" key="3">
    <source>
        <dbReference type="ARBA" id="ARBA00022552"/>
    </source>
</evidence>
<dbReference type="Pfam" id="PF01782">
    <property type="entry name" value="RimM"/>
    <property type="match status" value="1"/>
</dbReference>
<dbReference type="NCBIfam" id="TIGR02273">
    <property type="entry name" value="16S_RimM"/>
    <property type="match status" value="1"/>
</dbReference>
<dbReference type="OrthoDB" id="9783509at2"/>
<proteinExistence type="inferred from homology"/>
<dbReference type="AlphaFoldDB" id="A0A5C0ATP9"/>
<comment type="subcellular location">
    <subcellularLocation>
        <location evidence="5">Cytoplasm</location>
    </subcellularLocation>
</comment>
<feature type="domain" description="Ribosome maturation factor RimM PRC barrel" evidence="8">
    <location>
        <begin position="123"/>
        <end position="220"/>
    </location>
</feature>
<keyword evidence="3 5" id="KW-0698">rRNA processing</keyword>
<comment type="similarity">
    <text evidence="5">Belongs to the RimM family.</text>
</comment>
<evidence type="ECO:0000259" key="8">
    <source>
        <dbReference type="Pfam" id="PF24986"/>
    </source>
</evidence>
<comment type="function">
    <text evidence="5">An accessory protein needed during the final step in the assembly of 30S ribosomal subunit, possibly for assembly of the head region. Essential for efficient processing of 16S rRNA. May be needed both before and after RbfA during the maturation of 16S rRNA. It has affinity for free ribosomal 30S subunits but not for 70S ribosomes.</text>
</comment>
<dbReference type="Gene3D" id="2.40.30.60">
    <property type="entry name" value="RimM"/>
    <property type="match status" value="1"/>
</dbReference>
<dbReference type="PANTHER" id="PTHR33692">
    <property type="entry name" value="RIBOSOME MATURATION FACTOR RIMM"/>
    <property type="match status" value="1"/>
</dbReference>
<dbReference type="SUPFAM" id="SSF50447">
    <property type="entry name" value="Translation proteins"/>
    <property type="match status" value="1"/>
</dbReference>
<reference evidence="9 10" key="1">
    <citation type="submission" date="2019-08" db="EMBL/GenBank/DDBJ databases">
        <title>Amphibian skin-associated Pigmentiphaga: genome sequence and occurrence across geography and hosts.</title>
        <authorList>
            <person name="Bletz M.C."/>
            <person name="Bunk B."/>
            <person name="Sproeer C."/>
            <person name="Biwer P."/>
            <person name="Reiter S."/>
            <person name="Rabemananjara F.C.E."/>
            <person name="Schulz S."/>
            <person name="Overmann J."/>
            <person name="Vences M."/>
        </authorList>
    </citation>
    <scope>NUCLEOTIDE SEQUENCE [LARGE SCALE GENOMIC DNA]</scope>
    <source>
        <strain evidence="9 10">Mada1488</strain>
    </source>
</reference>
<dbReference type="InterPro" id="IPR009000">
    <property type="entry name" value="Transl_B-barrel_sf"/>
</dbReference>
<dbReference type="SUPFAM" id="SSF50346">
    <property type="entry name" value="PRC-barrel domain"/>
    <property type="match status" value="1"/>
</dbReference>
<evidence type="ECO:0000256" key="4">
    <source>
        <dbReference type="ARBA" id="ARBA00023186"/>
    </source>
</evidence>
<dbReference type="InterPro" id="IPR036976">
    <property type="entry name" value="RimM_N_sf"/>
</dbReference>
<dbReference type="GO" id="GO:0043022">
    <property type="term" value="F:ribosome binding"/>
    <property type="evidence" value="ECO:0007669"/>
    <property type="project" value="InterPro"/>
</dbReference>
<evidence type="ECO:0000259" key="7">
    <source>
        <dbReference type="Pfam" id="PF01782"/>
    </source>
</evidence>
<comment type="subunit">
    <text evidence="5">Binds ribosomal protein uS19.</text>
</comment>
<sequence length="221" mass="23998">MLVPPAVDANPPEDLVELGRIVESFGVQGWLKVQAHSQSDTLVKAKKWWLRKHDPRAATEAGQPSWSGATMSATVLSAKPHGSTLVASWSGLSDRDQADAWRNWSVWLPRSAFPKTTDDEFYWVDLVGCELTAEGGVVLGKVAEVLDNGAHAILRVQRYAAPGSEPAEGEVSGNVPGAESDPWQRDAKGRIQEVLVPFVDAFVGTVDIAAKRIDTTWPVDF</sequence>
<comment type="domain">
    <text evidence="5">The PRC barrel domain binds ribosomal protein uS19.</text>
</comment>
<evidence type="ECO:0000256" key="1">
    <source>
        <dbReference type="ARBA" id="ARBA00022490"/>
    </source>
</evidence>
<name>A0A5C0ATP9_9BURK</name>
<dbReference type="PANTHER" id="PTHR33692:SF1">
    <property type="entry name" value="RIBOSOME MATURATION FACTOR RIMM"/>
    <property type="match status" value="1"/>
</dbReference>
<dbReference type="Proteomes" id="UP000325161">
    <property type="component" value="Chromosome"/>
</dbReference>
<feature type="domain" description="RimM N-terminal" evidence="7">
    <location>
        <begin position="18"/>
        <end position="111"/>
    </location>
</feature>
<keyword evidence="1 5" id="KW-0963">Cytoplasm</keyword>
<accession>A0A5C0ATP9</accession>
<keyword evidence="2 5" id="KW-0690">Ribosome biogenesis</keyword>
<dbReference type="InterPro" id="IPR056792">
    <property type="entry name" value="PRC_RimM"/>
</dbReference>
<evidence type="ECO:0000256" key="2">
    <source>
        <dbReference type="ARBA" id="ARBA00022517"/>
    </source>
</evidence>
<gene>
    <name evidence="5 9" type="primary">rimM</name>
    <name evidence="9" type="ORF">FXN63_06235</name>
</gene>
<protein>
    <recommendedName>
        <fullName evidence="5">Ribosome maturation factor RimM</fullName>
    </recommendedName>
</protein>
<dbReference type="InterPro" id="IPR002676">
    <property type="entry name" value="RimM_N"/>
</dbReference>
<dbReference type="GO" id="GO:0005737">
    <property type="term" value="C:cytoplasm"/>
    <property type="evidence" value="ECO:0007669"/>
    <property type="project" value="UniProtKB-SubCell"/>
</dbReference>
<evidence type="ECO:0000256" key="5">
    <source>
        <dbReference type="HAMAP-Rule" id="MF_00014"/>
    </source>
</evidence>
<dbReference type="Gene3D" id="2.30.30.240">
    <property type="entry name" value="PRC-barrel domain"/>
    <property type="match status" value="1"/>
</dbReference>
<evidence type="ECO:0000313" key="9">
    <source>
        <dbReference type="EMBL" id="QEI05485.1"/>
    </source>
</evidence>
<dbReference type="RefSeq" id="WP_148813746.1">
    <property type="nucleotide sequence ID" value="NZ_CP043046.1"/>
</dbReference>
<dbReference type="Pfam" id="PF24986">
    <property type="entry name" value="PRC_RimM"/>
    <property type="match status" value="1"/>
</dbReference>
<dbReference type="KEGG" id="pacr:FXN63_06235"/>
<dbReference type="HAMAP" id="MF_00014">
    <property type="entry name" value="Ribosome_mat_RimM"/>
    <property type="match status" value="1"/>
</dbReference>
<dbReference type="GO" id="GO:0042274">
    <property type="term" value="P:ribosomal small subunit biogenesis"/>
    <property type="evidence" value="ECO:0007669"/>
    <property type="project" value="UniProtKB-UniRule"/>
</dbReference>
<keyword evidence="4 5" id="KW-0143">Chaperone</keyword>
<keyword evidence="10" id="KW-1185">Reference proteome</keyword>
<feature type="region of interest" description="Disordered" evidence="6">
    <location>
        <begin position="164"/>
        <end position="183"/>
    </location>
</feature>
<organism evidence="9 10">
    <name type="scientific">Pigmentiphaga aceris</name>
    <dbReference type="NCBI Taxonomy" id="1940612"/>
    <lineage>
        <taxon>Bacteria</taxon>
        <taxon>Pseudomonadati</taxon>
        <taxon>Pseudomonadota</taxon>
        <taxon>Betaproteobacteria</taxon>
        <taxon>Burkholderiales</taxon>
        <taxon>Alcaligenaceae</taxon>
        <taxon>Pigmentiphaga</taxon>
    </lineage>
</organism>
<dbReference type="InterPro" id="IPR011033">
    <property type="entry name" value="PRC_barrel-like_sf"/>
</dbReference>
<evidence type="ECO:0000256" key="6">
    <source>
        <dbReference type="SAM" id="MobiDB-lite"/>
    </source>
</evidence>
<dbReference type="GO" id="GO:0006364">
    <property type="term" value="P:rRNA processing"/>
    <property type="evidence" value="ECO:0007669"/>
    <property type="project" value="UniProtKB-UniRule"/>
</dbReference>
<evidence type="ECO:0000313" key="10">
    <source>
        <dbReference type="Proteomes" id="UP000325161"/>
    </source>
</evidence>
<dbReference type="GO" id="GO:0005840">
    <property type="term" value="C:ribosome"/>
    <property type="evidence" value="ECO:0007669"/>
    <property type="project" value="InterPro"/>
</dbReference>
<dbReference type="InterPro" id="IPR011961">
    <property type="entry name" value="RimM"/>
</dbReference>